<dbReference type="GO" id="GO:0004674">
    <property type="term" value="F:protein serine/threonine kinase activity"/>
    <property type="evidence" value="ECO:0007669"/>
    <property type="project" value="UniProtKB-KW"/>
</dbReference>
<feature type="non-terminal residue" evidence="2">
    <location>
        <position position="1"/>
    </location>
</feature>
<proteinExistence type="predicted"/>
<protein>
    <submittedName>
        <fullName evidence="2">Serine/threonine protein kinase</fullName>
    </submittedName>
</protein>
<sequence length="228" mass="24307">HRWGLVLGAVLLAVVTGVGTALAITSGRDETPQAGSSTEAVARPWDRPPGPGVPPPPFPCVRPDVAGTPVRKGPPPDDPPVTVPTGWVWPADTGGFRIALPAGWLQLRSGDTTCFQDPETRRILGVEPYPGGDPVGRLKSSERDLTSAGRLPHYQKVRLESDGPGAAWECRWTAPYGERMRALRVLPGERAGWTLGWTTSDADWPAASKQFAVIRASLGTVRPTRTAG</sequence>
<feature type="region of interest" description="Disordered" evidence="1">
    <location>
        <begin position="28"/>
        <end position="55"/>
    </location>
</feature>
<reference evidence="2 3" key="1">
    <citation type="submission" date="2019-09" db="EMBL/GenBank/DDBJ databases">
        <title>High taxonomic diversity of Micromonospora strains isolated from Medicago sativa nodules in different geographical locations.</title>
        <authorList>
            <person name="Martinez-Hidalgo P."/>
            <person name="Flores-Felix J.D."/>
            <person name="Velazquez E."/>
            <person name="Brau L."/>
            <person name="Trujillo M.E."/>
            <person name="Martinez-Molina E."/>
        </authorList>
    </citation>
    <scope>NUCLEOTIDE SEQUENCE [LARGE SCALE GENOMIC DNA]</scope>
    <source>
        <strain evidence="2 3">ALFB5</strain>
    </source>
</reference>
<evidence type="ECO:0000256" key="1">
    <source>
        <dbReference type="SAM" id="MobiDB-lite"/>
    </source>
</evidence>
<accession>A0ABQ6UFT6</accession>
<comment type="caution">
    <text evidence="2">The sequence shown here is derived from an EMBL/GenBank/DDBJ whole genome shotgun (WGS) entry which is preliminary data.</text>
</comment>
<organism evidence="2 3">
    <name type="scientific">Micromonospora aurantiaca</name>
    <name type="common">nom. illeg.</name>
    <dbReference type="NCBI Taxonomy" id="47850"/>
    <lineage>
        <taxon>Bacteria</taxon>
        <taxon>Bacillati</taxon>
        <taxon>Actinomycetota</taxon>
        <taxon>Actinomycetes</taxon>
        <taxon>Micromonosporales</taxon>
        <taxon>Micromonosporaceae</taxon>
        <taxon>Micromonospora</taxon>
    </lineage>
</organism>
<dbReference type="Proteomes" id="UP000471364">
    <property type="component" value="Unassembled WGS sequence"/>
</dbReference>
<gene>
    <name evidence="2" type="ORF">F6X54_15890</name>
</gene>
<name>A0ABQ6UFT6_9ACTN</name>
<keyword evidence="2" id="KW-0723">Serine/threonine-protein kinase</keyword>
<evidence type="ECO:0000313" key="3">
    <source>
        <dbReference type="Proteomes" id="UP000471364"/>
    </source>
</evidence>
<keyword evidence="2" id="KW-0418">Kinase</keyword>
<keyword evidence="2" id="KW-0808">Transferase</keyword>
<evidence type="ECO:0000313" key="2">
    <source>
        <dbReference type="EMBL" id="KAB1112139.1"/>
    </source>
</evidence>
<keyword evidence="3" id="KW-1185">Reference proteome</keyword>
<dbReference type="EMBL" id="WAAR01000065">
    <property type="protein sequence ID" value="KAB1112139.1"/>
    <property type="molecule type" value="Genomic_DNA"/>
</dbReference>